<feature type="transmembrane region" description="Helical" evidence="8">
    <location>
        <begin position="263"/>
        <end position="284"/>
    </location>
</feature>
<dbReference type="InterPro" id="IPR040012">
    <property type="entry name" value="CD200R"/>
</dbReference>
<evidence type="ECO:0000256" key="5">
    <source>
        <dbReference type="ARBA" id="ARBA00023157"/>
    </source>
</evidence>
<reference evidence="10 11" key="1">
    <citation type="submission" date="2009-12" db="EMBL/GenBank/DDBJ databases">
        <title>The Genome Sequence of Anolis carolinensis (Green Anole Lizard).</title>
        <authorList>
            <consortium name="The Genome Sequencing Platform"/>
            <person name="Di Palma F."/>
            <person name="Alfoldi J."/>
            <person name="Heiman D."/>
            <person name="Young S."/>
            <person name="Grabherr M."/>
            <person name="Johnson J."/>
            <person name="Lander E.S."/>
            <person name="Lindblad-Toh K."/>
        </authorList>
    </citation>
    <scope>NUCLEOTIDE SEQUENCE [LARGE SCALE GENOMIC DNA]</scope>
    <source>
        <strain evidence="10 11">JBL SC #1</strain>
    </source>
</reference>
<dbReference type="PANTHER" id="PTHR21462">
    <property type="entry name" value="CELL SURFACE GLYCOPROTEIN OX2 RECEPTOR PRECURSOR"/>
    <property type="match status" value="1"/>
</dbReference>
<reference evidence="10" key="2">
    <citation type="submission" date="2025-08" db="UniProtKB">
        <authorList>
            <consortium name="Ensembl"/>
        </authorList>
    </citation>
    <scope>IDENTIFICATION</scope>
</reference>
<organism evidence="10 11">
    <name type="scientific">Anolis carolinensis</name>
    <name type="common">Green anole</name>
    <name type="synonym">American chameleon</name>
    <dbReference type="NCBI Taxonomy" id="28377"/>
    <lineage>
        <taxon>Eukaryota</taxon>
        <taxon>Metazoa</taxon>
        <taxon>Chordata</taxon>
        <taxon>Craniata</taxon>
        <taxon>Vertebrata</taxon>
        <taxon>Euteleostomi</taxon>
        <taxon>Lepidosauria</taxon>
        <taxon>Squamata</taxon>
        <taxon>Bifurcata</taxon>
        <taxon>Unidentata</taxon>
        <taxon>Episquamata</taxon>
        <taxon>Toxicofera</taxon>
        <taxon>Iguania</taxon>
        <taxon>Dactyloidae</taxon>
        <taxon>Anolis</taxon>
    </lineage>
</organism>
<evidence type="ECO:0000256" key="6">
    <source>
        <dbReference type="ARBA" id="ARBA00023170"/>
    </source>
</evidence>
<dbReference type="Ensembl" id="ENSACAT00000030306.2">
    <property type="protein sequence ID" value="ENSACAP00000022888.1"/>
    <property type="gene ID" value="ENSACAG00000029601.2"/>
</dbReference>
<dbReference type="OrthoDB" id="8915654at2759"/>
<dbReference type="InterPro" id="IPR013162">
    <property type="entry name" value="CD80_C2-set"/>
</dbReference>
<evidence type="ECO:0000313" key="10">
    <source>
        <dbReference type="Ensembl" id="ENSACAP00000022888.1"/>
    </source>
</evidence>
<keyword evidence="5" id="KW-1015">Disulfide bond</keyword>
<dbReference type="Pfam" id="PF08205">
    <property type="entry name" value="C2-set_2"/>
    <property type="match status" value="1"/>
</dbReference>
<protein>
    <recommendedName>
        <fullName evidence="9">Immunoglobulin domain-containing protein</fullName>
    </recommendedName>
</protein>
<dbReference type="FunCoup" id="R4GC32">
    <property type="interactions" value="20"/>
</dbReference>
<feature type="domain" description="Immunoglobulin" evidence="9">
    <location>
        <begin position="68"/>
        <end position="167"/>
    </location>
</feature>
<dbReference type="KEGG" id="acs:100566800"/>
<dbReference type="PANTHER" id="PTHR21462:SF2">
    <property type="entry name" value="CELL SURFACE GLYCOPROTEIN CD200 RECEPTOR 2"/>
    <property type="match status" value="1"/>
</dbReference>
<comment type="subcellular location">
    <subcellularLocation>
        <location evidence="1">Membrane</location>
        <topology evidence="1">Single-pass membrane protein</topology>
    </subcellularLocation>
</comment>
<dbReference type="GeneTree" id="ENSGT00390000014496"/>
<evidence type="ECO:0000313" key="11">
    <source>
        <dbReference type="Proteomes" id="UP000001646"/>
    </source>
</evidence>
<sequence length="342" mass="38219">MDAKSGISCFTKWGTMYVLLLPIILAMAVMGSSLARQTNQNNSMQRHGNISIRSVTVNKVTSQLAEGKVNKSAVIGTAVVLDCPHHIYDLAVWNVYLHNGMWCHLSYRTDEWQESKNCSEDTNWLSRPEHLPSLQIKSAQISNEGLYRCSISDTNGTFFFSYYLTVLVPPKVSLSYNVNGNPMCKATAGKPAAQISWIPAGDYKTKPEVSLKGTETIISEYYVTNATQDDIACIVSHPAWEKSHVFNLSLAMNNAGRTDLTRILYSSLICLLGIFMLLLFIYLWRVFRGRKTDVTVLKIPEAISTRLSFQESDTQPYATFVQVENVIYDKASDFSPGFSSST</sequence>
<dbReference type="InterPro" id="IPR003599">
    <property type="entry name" value="Ig_sub"/>
</dbReference>
<dbReference type="GO" id="GO:0150077">
    <property type="term" value="P:regulation of neuroinflammatory response"/>
    <property type="evidence" value="ECO:0007669"/>
    <property type="project" value="InterPro"/>
</dbReference>
<dbReference type="AlphaFoldDB" id="R4GC32"/>
<evidence type="ECO:0000256" key="8">
    <source>
        <dbReference type="SAM" id="Phobius"/>
    </source>
</evidence>
<keyword evidence="4 8" id="KW-0472">Membrane</keyword>
<keyword evidence="3 8" id="KW-1133">Transmembrane helix</keyword>
<reference evidence="10" key="3">
    <citation type="submission" date="2025-09" db="UniProtKB">
        <authorList>
            <consortium name="Ensembl"/>
        </authorList>
    </citation>
    <scope>IDENTIFICATION</scope>
</reference>
<dbReference type="Proteomes" id="UP000001646">
    <property type="component" value="Chromosome 3"/>
</dbReference>
<dbReference type="GO" id="GO:0009897">
    <property type="term" value="C:external side of plasma membrane"/>
    <property type="evidence" value="ECO:0000318"/>
    <property type="project" value="GO_Central"/>
</dbReference>
<dbReference type="SUPFAM" id="SSF48726">
    <property type="entry name" value="Immunoglobulin"/>
    <property type="match status" value="2"/>
</dbReference>
<dbReference type="InterPro" id="IPR036179">
    <property type="entry name" value="Ig-like_dom_sf"/>
</dbReference>
<dbReference type="SMART" id="SM00409">
    <property type="entry name" value="IG"/>
    <property type="match status" value="1"/>
</dbReference>
<accession>R4GC32</accession>
<keyword evidence="7" id="KW-0325">Glycoprotein</keyword>
<dbReference type="Bgee" id="ENSACAG00000029601">
    <property type="expression patterns" value="Expressed in liver and 6 other cell types or tissues"/>
</dbReference>
<dbReference type="HOGENOM" id="CLU_811211_0_0_1"/>
<dbReference type="GeneID" id="100566800"/>
<dbReference type="FunFam" id="2.60.40.10:FF:002864">
    <property type="entry name" value="LOC100127716 protein"/>
    <property type="match status" value="1"/>
</dbReference>
<dbReference type="GO" id="GO:0038023">
    <property type="term" value="F:signaling receptor activity"/>
    <property type="evidence" value="ECO:0000318"/>
    <property type="project" value="GO_Central"/>
</dbReference>
<keyword evidence="6" id="KW-0675">Receptor</keyword>
<evidence type="ECO:0000256" key="1">
    <source>
        <dbReference type="ARBA" id="ARBA00004167"/>
    </source>
</evidence>
<dbReference type="eggNOG" id="ENOG502S9IV">
    <property type="taxonomic scope" value="Eukaryota"/>
</dbReference>
<dbReference type="InterPro" id="IPR013783">
    <property type="entry name" value="Ig-like_fold"/>
</dbReference>
<keyword evidence="2 8" id="KW-0812">Transmembrane</keyword>
<dbReference type="Gene3D" id="2.60.40.10">
    <property type="entry name" value="Immunoglobulins"/>
    <property type="match status" value="2"/>
</dbReference>
<evidence type="ECO:0000256" key="7">
    <source>
        <dbReference type="ARBA" id="ARBA00023180"/>
    </source>
</evidence>
<dbReference type="STRING" id="28377.ENSACAP00000022888"/>
<evidence type="ECO:0000259" key="9">
    <source>
        <dbReference type="SMART" id="SM00409"/>
    </source>
</evidence>
<keyword evidence="11" id="KW-1185">Reference proteome</keyword>
<dbReference type="InParanoid" id="R4GC32"/>
<evidence type="ECO:0000256" key="2">
    <source>
        <dbReference type="ARBA" id="ARBA00022692"/>
    </source>
</evidence>
<name>R4GC32_ANOCA</name>
<evidence type="ECO:0000256" key="3">
    <source>
        <dbReference type="ARBA" id="ARBA00022989"/>
    </source>
</evidence>
<gene>
    <name evidence="10" type="primary">cd200r1</name>
</gene>
<evidence type="ECO:0000256" key="4">
    <source>
        <dbReference type="ARBA" id="ARBA00023136"/>
    </source>
</evidence>
<proteinExistence type="predicted"/>
<dbReference type="CTD" id="131450"/>